<dbReference type="InterPro" id="IPR012675">
    <property type="entry name" value="Beta-grasp_dom_sf"/>
</dbReference>
<dbReference type="PROSITE" id="PS51085">
    <property type="entry name" value="2FE2S_FER_2"/>
    <property type="match status" value="1"/>
</dbReference>
<evidence type="ECO:0000313" key="11">
    <source>
        <dbReference type="EMBL" id="MFD1195295.1"/>
    </source>
</evidence>
<keyword evidence="2" id="KW-0285">Flavoprotein</keyword>
<dbReference type="InterPro" id="IPR001041">
    <property type="entry name" value="2Fe-2S_ferredoxin-type"/>
</dbReference>
<dbReference type="Pfam" id="PF00175">
    <property type="entry name" value="NAD_binding_1"/>
    <property type="match status" value="1"/>
</dbReference>
<dbReference type="SUPFAM" id="SSF54292">
    <property type="entry name" value="2Fe-2S ferredoxin-like"/>
    <property type="match status" value="1"/>
</dbReference>
<evidence type="ECO:0000256" key="8">
    <source>
        <dbReference type="ARBA" id="ARBA00023014"/>
    </source>
</evidence>
<proteinExistence type="predicted"/>
<evidence type="ECO:0000256" key="2">
    <source>
        <dbReference type="ARBA" id="ARBA00022630"/>
    </source>
</evidence>
<evidence type="ECO:0000256" key="3">
    <source>
        <dbReference type="ARBA" id="ARBA00022714"/>
    </source>
</evidence>
<gene>
    <name evidence="11" type="ORF">ACFQ3C_11495</name>
</gene>
<dbReference type="Gene3D" id="2.40.30.10">
    <property type="entry name" value="Translation factors"/>
    <property type="match status" value="1"/>
</dbReference>
<evidence type="ECO:0000313" key="12">
    <source>
        <dbReference type="Proteomes" id="UP001597151"/>
    </source>
</evidence>
<evidence type="ECO:0000256" key="4">
    <source>
        <dbReference type="ARBA" id="ARBA00022723"/>
    </source>
</evidence>
<dbReference type="SUPFAM" id="SSF52343">
    <property type="entry name" value="Ferredoxin reductase-like, C-terminal NADP-linked domain"/>
    <property type="match status" value="1"/>
</dbReference>
<dbReference type="InterPro" id="IPR036010">
    <property type="entry name" value="2Fe-2S_ferredoxin-like_sf"/>
</dbReference>
<comment type="caution">
    <text evidence="11">The sequence shown here is derived from an EMBL/GenBank/DDBJ whole genome shotgun (WGS) entry which is preliminary data.</text>
</comment>
<evidence type="ECO:0000256" key="7">
    <source>
        <dbReference type="ARBA" id="ARBA00023004"/>
    </source>
</evidence>
<evidence type="ECO:0000259" key="10">
    <source>
        <dbReference type="PROSITE" id="PS51384"/>
    </source>
</evidence>
<dbReference type="SUPFAM" id="SSF63380">
    <property type="entry name" value="Riboflavin synthase domain-like"/>
    <property type="match status" value="1"/>
</dbReference>
<dbReference type="PANTHER" id="PTHR47354:SF8">
    <property type="entry name" value="1,2-PHENYLACETYL-COA EPOXIDASE, SUBUNIT E"/>
    <property type="match status" value="1"/>
</dbReference>
<keyword evidence="7" id="KW-0408">Iron</keyword>
<dbReference type="InterPro" id="IPR017927">
    <property type="entry name" value="FAD-bd_FR_type"/>
</dbReference>
<keyword evidence="8" id="KW-0411">Iron-sulfur</keyword>
<name>A0ABW3TEZ7_9RHOB</name>
<dbReference type="Proteomes" id="UP001597151">
    <property type="component" value="Unassembled WGS sequence"/>
</dbReference>
<feature type="domain" description="FAD-binding FR-type" evidence="10">
    <location>
        <begin position="1"/>
        <end position="102"/>
    </location>
</feature>
<evidence type="ECO:0000259" key="9">
    <source>
        <dbReference type="PROSITE" id="PS51085"/>
    </source>
</evidence>
<dbReference type="PROSITE" id="PS51384">
    <property type="entry name" value="FAD_FR"/>
    <property type="match status" value="1"/>
</dbReference>
<keyword evidence="4" id="KW-0479">Metal-binding</keyword>
<accession>A0ABW3TEZ7</accession>
<keyword evidence="6" id="KW-0560">Oxidoreductase</keyword>
<organism evidence="11 12">
    <name type="scientific">Seohaeicola saemankumensis</name>
    <dbReference type="NCBI Taxonomy" id="481181"/>
    <lineage>
        <taxon>Bacteria</taxon>
        <taxon>Pseudomonadati</taxon>
        <taxon>Pseudomonadota</taxon>
        <taxon>Alphaproteobacteria</taxon>
        <taxon>Rhodobacterales</taxon>
        <taxon>Roseobacteraceae</taxon>
        <taxon>Seohaeicola</taxon>
    </lineage>
</organism>
<reference evidence="12" key="1">
    <citation type="journal article" date="2019" name="Int. J. Syst. Evol. Microbiol.">
        <title>The Global Catalogue of Microorganisms (GCM) 10K type strain sequencing project: providing services to taxonomists for standard genome sequencing and annotation.</title>
        <authorList>
            <consortium name="The Broad Institute Genomics Platform"/>
            <consortium name="The Broad Institute Genome Sequencing Center for Infectious Disease"/>
            <person name="Wu L."/>
            <person name="Ma J."/>
        </authorList>
    </citation>
    <scope>NUCLEOTIDE SEQUENCE [LARGE SCALE GENOMIC DNA]</scope>
    <source>
        <strain evidence="12">CCUG 55328</strain>
    </source>
</reference>
<dbReference type="CDD" id="cd06214">
    <property type="entry name" value="PA_degradation_oxidoreductase_like"/>
    <property type="match status" value="1"/>
</dbReference>
<dbReference type="InterPro" id="IPR050415">
    <property type="entry name" value="MRET"/>
</dbReference>
<dbReference type="EMBL" id="JBHTKR010000004">
    <property type="protein sequence ID" value="MFD1195295.1"/>
    <property type="molecule type" value="Genomic_DNA"/>
</dbReference>
<dbReference type="CDD" id="cd00207">
    <property type="entry name" value="fer2"/>
    <property type="match status" value="1"/>
</dbReference>
<dbReference type="InterPro" id="IPR017938">
    <property type="entry name" value="Riboflavin_synthase-like_b-brl"/>
</dbReference>
<dbReference type="InterPro" id="IPR039261">
    <property type="entry name" value="FNR_nucleotide-bd"/>
</dbReference>
<dbReference type="PRINTS" id="PR00410">
    <property type="entry name" value="PHEHYDRXLASE"/>
</dbReference>
<dbReference type="Pfam" id="PF00111">
    <property type="entry name" value="Fer2"/>
    <property type="match status" value="1"/>
</dbReference>
<dbReference type="InterPro" id="IPR008333">
    <property type="entry name" value="Cbr1-like_FAD-bd_dom"/>
</dbReference>
<evidence type="ECO:0000256" key="6">
    <source>
        <dbReference type="ARBA" id="ARBA00023002"/>
    </source>
</evidence>
<feature type="domain" description="2Fe-2S ferredoxin-type" evidence="9">
    <location>
        <begin position="258"/>
        <end position="349"/>
    </location>
</feature>
<sequence length="349" mass="37251">MFHDLTIRAVHRETPDSVAISFDVPQAVADAFAWVPGQYLTLRATVEGQDIRRSYSIASLPGKPLTVGIKHVDGGAFSGFAQGLKAGDHMQVMPPEGRFVCKDEARLVLIAAGSGVTPMVAMAADALARGAEVTLIYGNRNTGSIMFREALDGLKDRYVDRFTMIHILSREPQDVALLNGRITGEKVAALARAGAVDLQGADGVFLCGPGDMIDDVATMLEGQGIPKDRVHFERFFQAGEAPRAPRSAAAEAAAAQGVTVEVVLDGTRRQFTVEAGDDNVVDAAERQGLELPYSCKGGMCCTCRCKVAEGSAEMAVNYSLEPWELEAGFTLACQARPTSDRLVLDFDAA</sequence>
<dbReference type="PANTHER" id="PTHR47354">
    <property type="entry name" value="NADH OXIDOREDUCTASE HCR"/>
    <property type="match status" value="1"/>
</dbReference>
<dbReference type="Gene3D" id="3.10.20.30">
    <property type="match status" value="1"/>
</dbReference>
<keyword evidence="5" id="KW-0274">FAD</keyword>
<dbReference type="Pfam" id="PF00970">
    <property type="entry name" value="FAD_binding_6"/>
    <property type="match status" value="1"/>
</dbReference>
<dbReference type="Gene3D" id="3.40.50.80">
    <property type="entry name" value="Nucleotide-binding domain of ferredoxin-NADP reductase (FNR) module"/>
    <property type="match status" value="1"/>
</dbReference>
<keyword evidence="12" id="KW-1185">Reference proteome</keyword>
<dbReference type="InterPro" id="IPR001433">
    <property type="entry name" value="OxRdtase_FAD/NAD-bd"/>
</dbReference>
<protein>
    <submittedName>
        <fullName evidence="11">2Fe-2S iron-sulfur cluster-binding protein</fullName>
    </submittedName>
</protein>
<keyword evidence="3" id="KW-0001">2Fe-2S</keyword>
<evidence type="ECO:0000256" key="5">
    <source>
        <dbReference type="ARBA" id="ARBA00022827"/>
    </source>
</evidence>
<evidence type="ECO:0000256" key="1">
    <source>
        <dbReference type="ARBA" id="ARBA00001974"/>
    </source>
</evidence>
<dbReference type="RefSeq" id="WP_380791833.1">
    <property type="nucleotide sequence ID" value="NZ_JBHTKR010000004.1"/>
</dbReference>
<comment type="cofactor">
    <cofactor evidence="1">
        <name>FAD</name>
        <dbReference type="ChEBI" id="CHEBI:57692"/>
    </cofactor>
</comment>